<dbReference type="PATRIC" id="fig|1698277.3.peg.947"/>
<dbReference type="InterPro" id="IPR036388">
    <property type="entry name" value="WH-like_DNA-bd_sf"/>
</dbReference>
<dbReference type="Gene3D" id="1.10.10.10">
    <property type="entry name" value="Winged helix-like DNA-binding domain superfamily/Winged helix DNA-binding domain"/>
    <property type="match status" value="1"/>
</dbReference>
<dbReference type="Pfam" id="PF01022">
    <property type="entry name" value="HTH_5"/>
    <property type="match status" value="1"/>
</dbReference>
<sequence length="99" mass="11273">MEDDLEKVGYLKRLGHKTMGTVRENIIISILHALSKEALCVCDLAALLGMKQSAISHQLRILRGARVVKFRKEGRMAYYSLDDKHIEKLLEVATKHVKE</sequence>
<gene>
    <name evidence="5" type="ORF">AKJ48_04375</name>
</gene>
<dbReference type="PROSITE" id="PS50987">
    <property type="entry name" value="HTH_ARSR_2"/>
    <property type="match status" value="1"/>
</dbReference>
<evidence type="ECO:0000256" key="2">
    <source>
        <dbReference type="ARBA" id="ARBA00023125"/>
    </source>
</evidence>
<dbReference type="InterPro" id="IPR036390">
    <property type="entry name" value="WH_DNA-bd_sf"/>
</dbReference>
<feature type="non-terminal residue" evidence="5">
    <location>
        <position position="1"/>
    </location>
</feature>
<comment type="caution">
    <text evidence="5">The sequence shown here is derived from an EMBL/GenBank/DDBJ whole genome shotgun (WGS) entry which is preliminary data.</text>
</comment>
<keyword evidence="1" id="KW-0805">Transcription regulation</keyword>
<dbReference type="PANTHER" id="PTHR43132:SF6">
    <property type="entry name" value="HTH-TYPE TRANSCRIPTIONAL REPRESSOR CZRA"/>
    <property type="match status" value="1"/>
</dbReference>
<dbReference type="AlphaFoldDB" id="A0A133V927"/>
<evidence type="ECO:0000256" key="3">
    <source>
        <dbReference type="ARBA" id="ARBA00023163"/>
    </source>
</evidence>
<evidence type="ECO:0000259" key="4">
    <source>
        <dbReference type="PROSITE" id="PS50987"/>
    </source>
</evidence>
<dbReference type="GO" id="GO:0003677">
    <property type="term" value="F:DNA binding"/>
    <property type="evidence" value="ECO:0007669"/>
    <property type="project" value="UniProtKB-KW"/>
</dbReference>
<dbReference type="InterPro" id="IPR011991">
    <property type="entry name" value="ArsR-like_HTH"/>
</dbReference>
<keyword evidence="6" id="KW-1185">Reference proteome</keyword>
<dbReference type="EMBL" id="LHYB01000097">
    <property type="protein sequence ID" value="KXB02958.1"/>
    <property type="molecule type" value="Genomic_DNA"/>
</dbReference>
<evidence type="ECO:0000313" key="6">
    <source>
        <dbReference type="Proteomes" id="UP000070076"/>
    </source>
</evidence>
<dbReference type="Proteomes" id="UP000070076">
    <property type="component" value="Unassembled WGS sequence"/>
</dbReference>
<dbReference type="InterPro" id="IPR001845">
    <property type="entry name" value="HTH_ArsR_DNA-bd_dom"/>
</dbReference>
<proteinExistence type="predicted"/>
<dbReference type="NCBIfam" id="NF033788">
    <property type="entry name" value="HTH_metalloreg"/>
    <property type="match status" value="1"/>
</dbReference>
<evidence type="ECO:0000313" key="5">
    <source>
        <dbReference type="EMBL" id="KXB02958.1"/>
    </source>
</evidence>
<name>A0A133V927_9EURY</name>
<dbReference type="PANTHER" id="PTHR43132">
    <property type="entry name" value="ARSENICAL RESISTANCE OPERON REPRESSOR ARSR-RELATED"/>
    <property type="match status" value="1"/>
</dbReference>
<dbReference type="InterPro" id="IPR051011">
    <property type="entry name" value="Metal_resp_trans_reg"/>
</dbReference>
<dbReference type="CDD" id="cd00090">
    <property type="entry name" value="HTH_ARSR"/>
    <property type="match status" value="1"/>
</dbReference>
<dbReference type="SUPFAM" id="SSF46785">
    <property type="entry name" value="Winged helix' DNA-binding domain"/>
    <property type="match status" value="1"/>
</dbReference>
<keyword evidence="2" id="KW-0238">DNA-binding</keyword>
<protein>
    <recommendedName>
        <fullName evidence="4">HTH arsR-type domain-containing protein</fullName>
    </recommendedName>
</protein>
<dbReference type="GO" id="GO:0003700">
    <property type="term" value="F:DNA-binding transcription factor activity"/>
    <property type="evidence" value="ECO:0007669"/>
    <property type="project" value="InterPro"/>
</dbReference>
<dbReference type="PRINTS" id="PR00778">
    <property type="entry name" value="HTHARSR"/>
</dbReference>
<feature type="domain" description="HTH arsR-type" evidence="4">
    <location>
        <begin position="5"/>
        <end position="99"/>
    </location>
</feature>
<organism evidence="5 6">
    <name type="scientific">candidate division MSBL1 archaeon SCGC-AAA261O19</name>
    <dbReference type="NCBI Taxonomy" id="1698277"/>
    <lineage>
        <taxon>Archaea</taxon>
        <taxon>Methanobacteriati</taxon>
        <taxon>Methanobacteriota</taxon>
        <taxon>candidate division MSBL1</taxon>
    </lineage>
</organism>
<reference evidence="5 6" key="1">
    <citation type="journal article" date="2016" name="Sci. Rep.">
        <title>Metabolic traits of an uncultured archaeal lineage -MSBL1- from brine pools of the Red Sea.</title>
        <authorList>
            <person name="Mwirichia R."/>
            <person name="Alam I."/>
            <person name="Rashid M."/>
            <person name="Vinu M."/>
            <person name="Ba-Alawi W."/>
            <person name="Anthony Kamau A."/>
            <person name="Kamanda Ngugi D."/>
            <person name="Goker M."/>
            <person name="Klenk H.P."/>
            <person name="Bajic V."/>
            <person name="Stingl U."/>
        </authorList>
    </citation>
    <scope>NUCLEOTIDE SEQUENCE [LARGE SCALE GENOMIC DNA]</scope>
    <source>
        <strain evidence="5">SCGC-AAA261O19</strain>
    </source>
</reference>
<keyword evidence="3" id="KW-0804">Transcription</keyword>
<accession>A0A133V927</accession>
<evidence type="ECO:0000256" key="1">
    <source>
        <dbReference type="ARBA" id="ARBA00023015"/>
    </source>
</evidence>
<dbReference type="SMART" id="SM00418">
    <property type="entry name" value="HTH_ARSR"/>
    <property type="match status" value="1"/>
</dbReference>